<feature type="binding site" evidence="6">
    <location>
        <position position="97"/>
    </location>
    <ligand>
        <name>[4Fe-4S] cluster</name>
        <dbReference type="ChEBI" id="CHEBI:49883"/>
        <note>4Fe-4S-S-AdoMet</note>
    </ligand>
</feature>
<dbReference type="AlphaFoldDB" id="A0A7J3UZ72"/>
<evidence type="ECO:0000256" key="1">
    <source>
        <dbReference type="ARBA" id="ARBA00022485"/>
    </source>
</evidence>
<dbReference type="InterPro" id="IPR016431">
    <property type="entry name" value="Pyrv-formate_lyase-activ_prd"/>
</dbReference>
<accession>A0A7J3UZ72</accession>
<dbReference type="PANTHER" id="PTHR30352:SF5">
    <property type="entry name" value="PYRUVATE FORMATE-LYASE 1-ACTIVATING ENZYME"/>
    <property type="match status" value="1"/>
</dbReference>
<gene>
    <name evidence="8" type="primary">amrS</name>
    <name evidence="8" type="ORF">ENL91_03125</name>
</gene>
<feature type="binding site" evidence="6">
    <location>
        <position position="100"/>
    </location>
    <ligand>
        <name>[4Fe-4S] cluster</name>
        <dbReference type="ChEBI" id="CHEBI:49883"/>
        <note>4Fe-4S-S-AdoMet</note>
    </ligand>
</feature>
<protein>
    <submittedName>
        <fullName evidence="8">AmmeMemoRadiSam system radical SAM enzyme</fullName>
    </submittedName>
</protein>
<evidence type="ECO:0000259" key="7">
    <source>
        <dbReference type="PROSITE" id="PS51918"/>
    </source>
</evidence>
<organism evidence="8">
    <name type="scientific">Candidatus Methanosuratincola petrocarbonis</name>
    <name type="common">ex Vanwonterghem et al. 2016</name>
    <dbReference type="NCBI Taxonomy" id="1867261"/>
    <lineage>
        <taxon>Archaea</taxon>
        <taxon>Thermoproteota</taxon>
        <taxon>Methanosuratincolia</taxon>
        <taxon>Candidatus Methanomethylicales</taxon>
        <taxon>Candidatus Methanomethylicaceae</taxon>
        <taxon>Candidatus Methanosuratincola (ex Vanwonterghem et al. 2016)</taxon>
    </lineage>
</organism>
<dbReference type="GO" id="GO:0046872">
    <property type="term" value="F:metal ion binding"/>
    <property type="evidence" value="ECO:0007669"/>
    <property type="project" value="UniProtKB-KW"/>
</dbReference>
<evidence type="ECO:0000313" key="8">
    <source>
        <dbReference type="EMBL" id="HHI49145.1"/>
    </source>
</evidence>
<keyword evidence="4 6" id="KW-0408">Iron</keyword>
<proteinExistence type="predicted"/>
<keyword evidence="1" id="KW-0004">4Fe-4S</keyword>
<dbReference type="NCBIfam" id="TIGR04337">
    <property type="entry name" value="AmmeMemoSam_rS"/>
    <property type="match status" value="1"/>
</dbReference>
<reference evidence="8" key="1">
    <citation type="journal article" date="2020" name="mSystems">
        <title>Genome- and Community-Level Interaction Insights into Carbon Utilization and Element Cycling Functions of Hydrothermarchaeota in Hydrothermal Sediment.</title>
        <authorList>
            <person name="Zhou Z."/>
            <person name="Liu Y."/>
            <person name="Xu W."/>
            <person name="Pan J."/>
            <person name="Luo Z.H."/>
            <person name="Li M."/>
        </authorList>
    </citation>
    <scope>NUCLEOTIDE SEQUENCE [LARGE SCALE GENOMIC DNA]</scope>
    <source>
        <strain evidence="8">SpSt-1038</strain>
    </source>
</reference>
<keyword evidence="3 6" id="KW-0479">Metal-binding</keyword>
<dbReference type="SUPFAM" id="SSF102114">
    <property type="entry name" value="Radical SAM enzymes"/>
    <property type="match status" value="1"/>
</dbReference>
<dbReference type="PIRSF" id="PIRSF004869">
    <property type="entry name" value="PflX_prd"/>
    <property type="match status" value="1"/>
</dbReference>
<comment type="cofactor">
    <cofactor evidence="6">
        <name>[4Fe-4S] cluster</name>
        <dbReference type="ChEBI" id="CHEBI:49883"/>
    </cofactor>
    <text evidence="6">Binds 1 [4Fe-4S] cluster. The cluster is coordinated with 3 cysteines and an exchangeable S-adenosyl-L-methionine.</text>
</comment>
<feature type="binding site" evidence="6">
    <location>
        <position position="93"/>
    </location>
    <ligand>
        <name>[4Fe-4S] cluster</name>
        <dbReference type="ChEBI" id="CHEBI:49883"/>
        <note>4Fe-4S-S-AdoMet</note>
    </ligand>
</feature>
<dbReference type="InterPro" id="IPR058240">
    <property type="entry name" value="rSAM_sf"/>
</dbReference>
<dbReference type="PROSITE" id="PS51918">
    <property type="entry name" value="RADICAL_SAM"/>
    <property type="match status" value="1"/>
</dbReference>
<evidence type="ECO:0000256" key="6">
    <source>
        <dbReference type="PIRSR" id="PIRSR004869-50"/>
    </source>
</evidence>
<dbReference type="InterPro" id="IPR034457">
    <property type="entry name" value="Organic_radical-activating"/>
</dbReference>
<keyword evidence="5 6" id="KW-0411">Iron-sulfur</keyword>
<comment type="caution">
    <text evidence="8">The sequence shown here is derived from an EMBL/GenBank/DDBJ whole genome shotgun (WGS) entry which is preliminary data.</text>
</comment>
<sequence>MRQKSGSDRVDPISLAKWWEGEGDAVRCLLCPRTCLIEEGKLGFCLVRKNIGGSLFSTNYGIVSVSTIDNIEKKPIFHFLPGSKLYSVGSFGCNLRCLYCQNYPLVEGGFEAAPYRRLRPEDLVSEAISRGADGIAWTFNEPIVWSEYVIETSRLARKEGLYCMLNTNGYINDSPRDELLEVMDAIKVDIKGFSNRFYNEVCGGSLDPVLGTCKAASEKGIHLEVAYPVVRGRNDSPGEIDRFCKWVRFNLGPETPVHFIMVHSYHRFAGHPETSLEDLEKIRLLGIQSGLNHVYVGGTTQGPAQNTYCPGCGELLISRAGDSDAEKVYFRDQQVSRFCPSHSAVRVMLSGRSCPRCGRIVNIKTKI</sequence>
<evidence type="ECO:0000256" key="2">
    <source>
        <dbReference type="ARBA" id="ARBA00022691"/>
    </source>
</evidence>
<evidence type="ECO:0000256" key="3">
    <source>
        <dbReference type="ARBA" id="ARBA00022723"/>
    </source>
</evidence>
<dbReference type="SFLD" id="SFLDS00029">
    <property type="entry name" value="Radical_SAM"/>
    <property type="match status" value="1"/>
</dbReference>
<dbReference type="InterPro" id="IPR007197">
    <property type="entry name" value="rSAM"/>
</dbReference>
<dbReference type="InterPro" id="IPR013785">
    <property type="entry name" value="Aldolase_TIM"/>
</dbReference>
<dbReference type="EMBL" id="DRVT01000038">
    <property type="protein sequence ID" value="HHI49145.1"/>
    <property type="molecule type" value="Genomic_DNA"/>
</dbReference>
<dbReference type="SFLD" id="SFLDG01101">
    <property type="entry name" value="Uncharacterised_Radical_SAM_Su"/>
    <property type="match status" value="1"/>
</dbReference>
<evidence type="ECO:0000256" key="4">
    <source>
        <dbReference type="ARBA" id="ARBA00023004"/>
    </source>
</evidence>
<dbReference type="Gene3D" id="3.20.20.70">
    <property type="entry name" value="Aldolase class I"/>
    <property type="match status" value="1"/>
</dbReference>
<dbReference type="Pfam" id="PF04055">
    <property type="entry name" value="Radical_SAM"/>
    <property type="match status" value="1"/>
</dbReference>
<feature type="domain" description="Radical SAM core" evidence="7">
    <location>
        <begin position="78"/>
        <end position="292"/>
    </location>
</feature>
<dbReference type="InterPro" id="IPR027596">
    <property type="entry name" value="AmmeMemoSam_rS"/>
</dbReference>
<name>A0A7J3UZ72_9CREN</name>
<dbReference type="CDD" id="cd01335">
    <property type="entry name" value="Radical_SAM"/>
    <property type="match status" value="1"/>
</dbReference>
<keyword evidence="2 6" id="KW-0949">S-adenosyl-L-methionine</keyword>
<dbReference type="PANTHER" id="PTHR30352">
    <property type="entry name" value="PYRUVATE FORMATE-LYASE-ACTIVATING ENZYME"/>
    <property type="match status" value="1"/>
</dbReference>
<evidence type="ECO:0000256" key="5">
    <source>
        <dbReference type="ARBA" id="ARBA00023014"/>
    </source>
</evidence>
<dbReference type="GO" id="GO:0051539">
    <property type="term" value="F:4 iron, 4 sulfur cluster binding"/>
    <property type="evidence" value="ECO:0007669"/>
    <property type="project" value="UniProtKB-KW"/>
</dbReference>
<dbReference type="GO" id="GO:0003824">
    <property type="term" value="F:catalytic activity"/>
    <property type="evidence" value="ECO:0007669"/>
    <property type="project" value="InterPro"/>
</dbReference>